<name>A0A934NF99_9BACT</name>
<evidence type="ECO:0000313" key="1">
    <source>
        <dbReference type="EMBL" id="MBJ7608330.1"/>
    </source>
</evidence>
<protein>
    <submittedName>
        <fullName evidence="1">Uncharacterized protein</fullName>
    </submittedName>
</protein>
<accession>A0A934NF99</accession>
<evidence type="ECO:0000313" key="2">
    <source>
        <dbReference type="Proteomes" id="UP000614410"/>
    </source>
</evidence>
<gene>
    <name evidence="1" type="ORF">JF887_02705</name>
</gene>
<reference evidence="1 2" key="1">
    <citation type="submission" date="2020-10" db="EMBL/GenBank/DDBJ databases">
        <title>Ca. Dormibacterota MAGs.</title>
        <authorList>
            <person name="Montgomery K."/>
        </authorList>
    </citation>
    <scope>NUCLEOTIDE SEQUENCE [LARGE SCALE GENOMIC DNA]</scope>
    <source>
        <strain evidence="1">Mitchell_Peninsula_5</strain>
    </source>
</reference>
<dbReference type="Proteomes" id="UP000614410">
    <property type="component" value="Unassembled WGS sequence"/>
</dbReference>
<sequence>MAVLRLANGSDIVVKLSVAETMAAIAITDGSPDFVEMPGEEGVIHLRPSCVIAVIEDSRRGTAGFRFGPGRAAE</sequence>
<dbReference type="AlphaFoldDB" id="A0A934NF99"/>
<organism evidence="1 2">
    <name type="scientific">Candidatus Amunia macphersoniae</name>
    <dbReference type="NCBI Taxonomy" id="3127014"/>
    <lineage>
        <taxon>Bacteria</taxon>
        <taxon>Bacillati</taxon>
        <taxon>Candidatus Dormiibacterota</taxon>
        <taxon>Candidatus Dormibacteria</taxon>
        <taxon>Candidatus Aeolococcales</taxon>
        <taxon>Candidatus Aeolococcaceae</taxon>
        <taxon>Candidatus Amunia</taxon>
    </lineage>
</organism>
<dbReference type="EMBL" id="JAEKNN010000011">
    <property type="protein sequence ID" value="MBJ7608330.1"/>
    <property type="molecule type" value="Genomic_DNA"/>
</dbReference>
<proteinExistence type="predicted"/>
<comment type="caution">
    <text evidence="1">The sequence shown here is derived from an EMBL/GenBank/DDBJ whole genome shotgun (WGS) entry which is preliminary data.</text>
</comment>